<reference evidence="2" key="1">
    <citation type="submission" date="2022-02" db="EMBL/GenBank/DDBJ databases">
        <authorList>
            <person name="Leng L."/>
        </authorList>
    </citation>
    <scope>NUCLEOTIDE SEQUENCE</scope>
    <source>
        <strain evidence="2">JI</strain>
    </source>
</reference>
<comment type="caution">
    <text evidence="2">The sequence shown here is derived from an EMBL/GenBank/DDBJ whole genome shotgun (WGS) entry which is preliminary data.</text>
</comment>
<feature type="compositionally biased region" description="Basic and acidic residues" evidence="1">
    <location>
        <begin position="297"/>
        <end position="311"/>
    </location>
</feature>
<evidence type="ECO:0000256" key="1">
    <source>
        <dbReference type="SAM" id="MobiDB-lite"/>
    </source>
</evidence>
<gene>
    <name evidence="2" type="ORF">L7E55_01960</name>
</gene>
<proteinExistence type="predicted"/>
<dbReference type="RefSeq" id="WP_277442307.1">
    <property type="nucleotide sequence ID" value="NZ_JAKOAV010000002.1"/>
</dbReference>
<evidence type="ECO:0000313" key="3">
    <source>
        <dbReference type="Proteomes" id="UP001154312"/>
    </source>
</evidence>
<feature type="region of interest" description="Disordered" evidence="1">
    <location>
        <begin position="282"/>
        <end position="311"/>
    </location>
</feature>
<dbReference type="EMBL" id="JAKOAV010000002">
    <property type="protein sequence ID" value="MDF9407131.1"/>
    <property type="molecule type" value="Genomic_DNA"/>
</dbReference>
<evidence type="ECO:0000313" key="2">
    <source>
        <dbReference type="EMBL" id="MDF9407131.1"/>
    </source>
</evidence>
<dbReference type="AlphaFoldDB" id="A0A9X4H0A0"/>
<protein>
    <submittedName>
        <fullName evidence="2">Uncharacterized protein</fullName>
    </submittedName>
</protein>
<sequence length="311" mass="33550">MFEQLQASQGKNIAVELVNGRMISGTVLAVNEQYVRIETMEGVGSIPIKSIQIVWEPSKQTLTEKSMERLAEKLRDSVKEEIGCTGPQYGCSQQYVCRPPVFCSGVYTCPGNYAPGTCGPTPFGSQCNMPGGYSCPGSQQFYGVVGPLADVGGCPAVYCGSFLYGQACACQYQQPCGSQYAMPCMCMYQQPCDSQYAMPCVCMFQQPCGSQYAMPCVSMYQQPCISQYTQPCGSAFSVPCTTFQFQQLCGLFSFNATQCVTSSGYNCAVPFTGVTGPAAGTPAGMAPVSSPMPMDFTVKEEQKNKDEKEKE</sequence>
<accession>A0A9X4H0A0</accession>
<name>A0A9X4H0A0_9FIRM</name>
<keyword evidence="3" id="KW-1185">Reference proteome</keyword>
<dbReference type="Proteomes" id="UP001154312">
    <property type="component" value="Unassembled WGS sequence"/>
</dbReference>
<organism evidence="2 3">
    <name type="scientific">Pelotomaculum isophthalicicum JI</name>
    <dbReference type="NCBI Taxonomy" id="947010"/>
    <lineage>
        <taxon>Bacteria</taxon>
        <taxon>Bacillati</taxon>
        <taxon>Bacillota</taxon>
        <taxon>Clostridia</taxon>
        <taxon>Eubacteriales</taxon>
        <taxon>Desulfotomaculaceae</taxon>
        <taxon>Pelotomaculum</taxon>
    </lineage>
</organism>